<protein>
    <submittedName>
        <fullName evidence="2">Uncharacterized protein</fullName>
    </submittedName>
</protein>
<dbReference type="AlphaFoldDB" id="A0ABD5XLL8"/>
<feature type="compositionally biased region" description="Low complexity" evidence="1">
    <location>
        <begin position="74"/>
        <end position="102"/>
    </location>
</feature>
<gene>
    <name evidence="2" type="ORF">ACFQRB_04835</name>
</gene>
<evidence type="ECO:0000313" key="2">
    <source>
        <dbReference type="EMBL" id="MFC7136057.1"/>
    </source>
</evidence>
<dbReference type="InterPro" id="IPR006311">
    <property type="entry name" value="TAT_signal"/>
</dbReference>
<dbReference type="PROSITE" id="PS51318">
    <property type="entry name" value="TAT"/>
    <property type="match status" value="1"/>
</dbReference>
<proteinExistence type="predicted"/>
<reference evidence="2 3" key="1">
    <citation type="journal article" date="2019" name="Int. J. Syst. Evol. Microbiol.">
        <title>The Global Catalogue of Microorganisms (GCM) 10K type strain sequencing project: providing services to taxonomists for standard genome sequencing and annotation.</title>
        <authorList>
            <consortium name="The Broad Institute Genomics Platform"/>
            <consortium name="The Broad Institute Genome Sequencing Center for Infectious Disease"/>
            <person name="Wu L."/>
            <person name="Ma J."/>
        </authorList>
    </citation>
    <scope>NUCLEOTIDE SEQUENCE [LARGE SCALE GENOMIC DNA]</scope>
    <source>
        <strain evidence="2 3">DT92</strain>
    </source>
</reference>
<organism evidence="2 3">
    <name type="scientific">Halobaculum litoreum</name>
    <dbReference type="NCBI Taxonomy" id="3031998"/>
    <lineage>
        <taxon>Archaea</taxon>
        <taxon>Methanobacteriati</taxon>
        <taxon>Methanobacteriota</taxon>
        <taxon>Stenosarchaea group</taxon>
        <taxon>Halobacteria</taxon>
        <taxon>Halobacteriales</taxon>
        <taxon>Haloferacaceae</taxon>
        <taxon>Halobaculum</taxon>
    </lineage>
</organism>
<accession>A0ABD5XLL8</accession>
<dbReference type="PROSITE" id="PS51257">
    <property type="entry name" value="PROKAR_LIPOPROTEIN"/>
    <property type="match status" value="1"/>
</dbReference>
<evidence type="ECO:0000256" key="1">
    <source>
        <dbReference type="SAM" id="MobiDB-lite"/>
    </source>
</evidence>
<sequence length="115" mass="11739">MRPRSRRSVLAAAGATLLGGCLGGGTATESETTATAGPTSPTTDSEATAEPFDGPPPLGRDAVPEGRRRRRRSPTSAPSTTRARTRPASRPAATAPPCCSRAGGAETRRPPRSST</sequence>
<evidence type="ECO:0000313" key="3">
    <source>
        <dbReference type="Proteomes" id="UP001596368"/>
    </source>
</evidence>
<feature type="region of interest" description="Disordered" evidence="1">
    <location>
        <begin position="18"/>
        <end position="115"/>
    </location>
</feature>
<comment type="caution">
    <text evidence="2">The sequence shown here is derived from an EMBL/GenBank/DDBJ whole genome shotgun (WGS) entry which is preliminary data.</text>
</comment>
<feature type="compositionally biased region" description="Low complexity" evidence="1">
    <location>
        <begin position="27"/>
        <end position="43"/>
    </location>
</feature>
<dbReference type="Proteomes" id="UP001596368">
    <property type="component" value="Unassembled WGS sequence"/>
</dbReference>
<name>A0ABD5XLL8_9EURY</name>
<dbReference type="EMBL" id="JBHSZG010000001">
    <property type="protein sequence ID" value="MFC7136057.1"/>
    <property type="molecule type" value="Genomic_DNA"/>
</dbReference>
<keyword evidence="3" id="KW-1185">Reference proteome</keyword>